<dbReference type="Proteomes" id="UP000288716">
    <property type="component" value="Unassembled WGS sequence"/>
</dbReference>
<proteinExistence type="inferred from homology"/>
<organism evidence="10 11">
    <name type="scientific">Leptotrombidium deliense</name>
    <dbReference type="NCBI Taxonomy" id="299467"/>
    <lineage>
        <taxon>Eukaryota</taxon>
        <taxon>Metazoa</taxon>
        <taxon>Ecdysozoa</taxon>
        <taxon>Arthropoda</taxon>
        <taxon>Chelicerata</taxon>
        <taxon>Arachnida</taxon>
        <taxon>Acari</taxon>
        <taxon>Acariformes</taxon>
        <taxon>Trombidiformes</taxon>
        <taxon>Prostigmata</taxon>
        <taxon>Anystina</taxon>
        <taxon>Parasitengona</taxon>
        <taxon>Trombiculoidea</taxon>
        <taxon>Trombiculidae</taxon>
        <taxon>Leptotrombidium</taxon>
    </lineage>
</organism>
<evidence type="ECO:0000256" key="6">
    <source>
        <dbReference type="ARBA" id="ARBA00022833"/>
    </source>
</evidence>
<keyword evidence="6" id="KW-0862">Zinc</keyword>
<feature type="transmembrane region" description="Helical" evidence="8">
    <location>
        <begin position="83"/>
        <end position="106"/>
    </location>
</feature>
<accession>A0A443S5I8</accession>
<keyword evidence="11" id="KW-1185">Reference proteome</keyword>
<dbReference type="PANTHER" id="PTHR23292:SF6">
    <property type="entry name" value="FI16602P1-RELATED"/>
    <property type="match status" value="1"/>
</dbReference>
<dbReference type="SMART" id="SM00714">
    <property type="entry name" value="LITAF"/>
    <property type="match status" value="1"/>
</dbReference>
<keyword evidence="8" id="KW-0812">Transmembrane</keyword>
<evidence type="ECO:0000256" key="5">
    <source>
        <dbReference type="ARBA" id="ARBA00022723"/>
    </source>
</evidence>
<protein>
    <submittedName>
        <fullName evidence="10">Lipopolysaccharide-induced tumor necrosis factor-alpha factor-like protein</fullName>
    </submittedName>
</protein>
<keyword evidence="8" id="KW-1133">Transmembrane helix</keyword>
<dbReference type="InterPro" id="IPR006629">
    <property type="entry name" value="LITAF"/>
</dbReference>
<evidence type="ECO:0000256" key="7">
    <source>
        <dbReference type="ARBA" id="ARBA00023136"/>
    </source>
</evidence>
<evidence type="ECO:0000256" key="1">
    <source>
        <dbReference type="ARBA" id="ARBA00004414"/>
    </source>
</evidence>
<comment type="subcellular location">
    <subcellularLocation>
        <location evidence="2">Endosome membrane</location>
        <topology evidence="2">Peripheral membrane protein</topology>
    </subcellularLocation>
    <subcellularLocation>
        <location evidence="1">Late endosome membrane</location>
    </subcellularLocation>
    <subcellularLocation>
        <location evidence="3">Lysosome membrane</location>
        <topology evidence="3">Peripheral membrane protein</topology>
        <orientation evidence="3">Cytoplasmic side</orientation>
    </subcellularLocation>
</comment>
<dbReference type="GO" id="GO:0005765">
    <property type="term" value="C:lysosomal membrane"/>
    <property type="evidence" value="ECO:0007669"/>
    <property type="project" value="UniProtKB-SubCell"/>
</dbReference>
<evidence type="ECO:0000259" key="9">
    <source>
        <dbReference type="PROSITE" id="PS51837"/>
    </source>
</evidence>
<reference evidence="10 11" key="1">
    <citation type="journal article" date="2018" name="Gigascience">
        <title>Genomes of trombidid mites reveal novel predicted allergens and laterally-transferred genes associated with secondary metabolism.</title>
        <authorList>
            <person name="Dong X."/>
            <person name="Chaisiri K."/>
            <person name="Xia D."/>
            <person name="Armstrong S.D."/>
            <person name="Fang Y."/>
            <person name="Donnelly M.J."/>
            <person name="Kadowaki T."/>
            <person name="McGarry J.W."/>
            <person name="Darby A.C."/>
            <person name="Makepeace B.L."/>
        </authorList>
    </citation>
    <scope>NUCLEOTIDE SEQUENCE [LARGE SCALE GENOMIC DNA]</scope>
    <source>
        <strain evidence="10">UoL-UT</strain>
    </source>
</reference>
<dbReference type="InterPro" id="IPR037519">
    <property type="entry name" value="LITAF_fam"/>
</dbReference>
<evidence type="ECO:0000256" key="2">
    <source>
        <dbReference type="ARBA" id="ARBA00004481"/>
    </source>
</evidence>
<dbReference type="PANTHER" id="PTHR23292">
    <property type="entry name" value="LIPOPOLYSACCHARIDE-INDUCED TUMOR NECROSIS FACTOR-ALPHA FACTOR"/>
    <property type="match status" value="1"/>
</dbReference>
<comment type="similarity">
    <text evidence="4">Belongs to the CDIP1/LITAF family.</text>
</comment>
<keyword evidence="5" id="KW-0479">Metal-binding</keyword>
<dbReference type="PROSITE" id="PS51837">
    <property type="entry name" value="LITAF"/>
    <property type="match status" value="1"/>
</dbReference>
<evidence type="ECO:0000313" key="10">
    <source>
        <dbReference type="EMBL" id="RWS22838.1"/>
    </source>
</evidence>
<evidence type="ECO:0000256" key="4">
    <source>
        <dbReference type="ARBA" id="ARBA00005975"/>
    </source>
</evidence>
<evidence type="ECO:0000256" key="8">
    <source>
        <dbReference type="SAM" id="Phobius"/>
    </source>
</evidence>
<evidence type="ECO:0000313" key="11">
    <source>
        <dbReference type="Proteomes" id="UP000288716"/>
    </source>
</evidence>
<comment type="caution">
    <text evidence="10">The sequence shown here is derived from an EMBL/GenBank/DDBJ whole genome shotgun (WGS) entry which is preliminary data.</text>
</comment>
<dbReference type="EMBL" id="NCKV01007775">
    <property type="protein sequence ID" value="RWS22838.1"/>
    <property type="molecule type" value="Genomic_DNA"/>
</dbReference>
<name>A0A443S5I8_9ACAR</name>
<dbReference type="OrthoDB" id="4713066at2759"/>
<feature type="domain" description="LITAF" evidence="9">
    <location>
        <begin position="45"/>
        <end position="129"/>
    </location>
</feature>
<dbReference type="AlphaFoldDB" id="A0A443S5I8"/>
<evidence type="ECO:0000256" key="3">
    <source>
        <dbReference type="ARBA" id="ARBA00004630"/>
    </source>
</evidence>
<sequence length="143" mass="15473">MSEKEFLYNNPPPPPYNAAVAGSGPYPAEVDTQKYAQPSGPPPGFTNQVVVTGVRFGPFPIKVPCNHCQQEVVTTTTPVTGGITWLLAGIMCLSGLFCGCCLLPFCVEACQDIEHKCPNCRSTLGIYKRMGKNLFGPKRYGDK</sequence>
<keyword evidence="7 8" id="KW-0472">Membrane</keyword>
<dbReference type="VEuPathDB" id="VectorBase:LDEU009202"/>
<dbReference type="Pfam" id="PF10601">
    <property type="entry name" value="zf-LITAF-like"/>
    <property type="match status" value="1"/>
</dbReference>
<dbReference type="GO" id="GO:0031902">
    <property type="term" value="C:late endosome membrane"/>
    <property type="evidence" value="ECO:0007669"/>
    <property type="project" value="UniProtKB-SubCell"/>
</dbReference>
<gene>
    <name evidence="10" type="ORF">B4U80_11039</name>
</gene>
<dbReference type="GO" id="GO:0008270">
    <property type="term" value="F:zinc ion binding"/>
    <property type="evidence" value="ECO:0007669"/>
    <property type="project" value="TreeGrafter"/>
</dbReference>